<accession>A0A4C1WMS0</accession>
<sequence length="82" mass="8527">MGLHSNVITKECGGIGIESGLDKNTEKMFLKLPVLRAMSCLGVGCCSVRCAAFGSARATVALCAEGVAPWRRAAEVRDSGTP</sequence>
<keyword evidence="2" id="KW-1185">Reference proteome</keyword>
<proteinExistence type="predicted"/>
<dbReference type="Proteomes" id="UP000299102">
    <property type="component" value="Unassembled WGS sequence"/>
</dbReference>
<evidence type="ECO:0000313" key="1">
    <source>
        <dbReference type="EMBL" id="GBP52581.1"/>
    </source>
</evidence>
<name>A0A4C1WMS0_EUMVA</name>
<organism evidence="1 2">
    <name type="scientific">Eumeta variegata</name>
    <name type="common">Bagworm moth</name>
    <name type="synonym">Eumeta japonica</name>
    <dbReference type="NCBI Taxonomy" id="151549"/>
    <lineage>
        <taxon>Eukaryota</taxon>
        <taxon>Metazoa</taxon>
        <taxon>Ecdysozoa</taxon>
        <taxon>Arthropoda</taxon>
        <taxon>Hexapoda</taxon>
        <taxon>Insecta</taxon>
        <taxon>Pterygota</taxon>
        <taxon>Neoptera</taxon>
        <taxon>Endopterygota</taxon>
        <taxon>Lepidoptera</taxon>
        <taxon>Glossata</taxon>
        <taxon>Ditrysia</taxon>
        <taxon>Tineoidea</taxon>
        <taxon>Psychidae</taxon>
        <taxon>Oiketicinae</taxon>
        <taxon>Eumeta</taxon>
    </lineage>
</organism>
<evidence type="ECO:0000313" key="2">
    <source>
        <dbReference type="Proteomes" id="UP000299102"/>
    </source>
</evidence>
<comment type="caution">
    <text evidence="1">The sequence shown here is derived from an EMBL/GenBank/DDBJ whole genome shotgun (WGS) entry which is preliminary data.</text>
</comment>
<dbReference type="EMBL" id="BGZK01000606">
    <property type="protein sequence ID" value="GBP52581.1"/>
    <property type="molecule type" value="Genomic_DNA"/>
</dbReference>
<reference evidence="1 2" key="1">
    <citation type="journal article" date="2019" name="Commun. Biol.">
        <title>The bagworm genome reveals a unique fibroin gene that provides high tensile strength.</title>
        <authorList>
            <person name="Kono N."/>
            <person name="Nakamura H."/>
            <person name="Ohtoshi R."/>
            <person name="Tomita M."/>
            <person name="Numata K."/>
            <person name="Arakawa K."/>
        </authorList>
    </citation>
    <scope>NUCLEOTIDE SEQUENCE [LARGE SCALE GENOMIC DNA]</scope>
</reference>
<gene>
    <name evidence="1" type="ORF">EVAR_35770_1</name>
</gene>
<protein>
    <submittedName>
        <fullName evidence="1">Uncharacterized protein</fullName>
    </submittedName>
</protein>
<dbReference type="AlphaFoldDB" id="A0A4C1WMS0"/>